<proteinExistence type="predicted"/>
<feature type="non-terminal residue" evidence="1">
    <location>
        <position position="1"/>
    </location>
</feature>
<accession>A0A5J4P997</accession>
<keyword evidence="1" id="KW-0560">Oxidoreductase</keyword>
<evidence type="ECO:0000313" key="1">
    <source>
        <dbReference type="EMBL" id="KAA6304959.1"/>
    </source>
</evidence>
<gene>
    <name evidence="1" type="ORF">EZS27_043391</name>
</gene>
<dbReference type="EC" id="1.1.1.18" evidence="1"/>
<dbReference type="AlphaFoldDB" id="A0A5J4P997"/>
<sequence>HGPLSQVFSLGVIAQRLNTKLYFDSRIKQITNNEFANALLAGTPPRKGWEDLYKL</sequence>
<protein>
    <submittedName>
        <fullName evidence="1">Inositol 2-dehydrogenase</fullName>
        <ecNumber evidence="1">1.1.1.18</ecNumber>
    </submittedName>
</protein>
<dbReference type="GO" id="GO:0050112">
    <property type="term" value="F:inositol 2-dehydrogenase (NAD+) activity"/>
    <property type="evidence" value="ECO:0007669"/>
    <property type="project" value="UniProtKB-EC"/>
</dbReference>
<organism evidence="1">
    <name type="scientific">termite gut metagenome</name>
    <dbReference type="NCBI Taxonomy" id="433724"/>
    <lineage>
        <taxon>unclassified sequences</taxon>
        <taxon>metagenomes</taxon>
        <taxon>organismal metagenomes</taxon>
    </lineage>
</organism>
<comment type="caution">
    <text evidence="1">The sequence shown here is derived from an EMBL/GenBank/DDBJ whole genome shotgun (WGS) entry which is preliminary data.</text>
</comment>
<reference evidence="1" key="1">
    <citation type="submission" date="2019-03" db="EMBL/GenBank/DDBJ databases">
        <title>Single cell metagenomics reveals metabolic interactions within the superorganism composed of flagellate Streblomastix strix and complex community of Bacteroidetes bacteria on its surface.</title>
        <authorList>
            <person name="Treitli S.C."/>
            <person name="Kolisko M."/>
            <person name="Husnik F."/>
            <person name="Keeling P."/>
            <person name="Hampl V."/>
        </authorList>
    </citation>
    <scope>NUCLEOTIDE SEQUENCE</scope>
    <source>
        <strain evidence="1">STM</strain>
    </source>
</reference>
<dbReference type="EMBL" id="SNRY01011088">
    <property type="protein sequence ID" value="KAA6304959.1"/>
    <property type="molecule type" value="Genomic_DNA"/>
</dbReference>
<name>A0A5J4P997_9ZZZZ</name>